<dbReference type="InterPro" id="IPR016030">
    <property type="entry name" value="CblAdoTrfase-like"/>
</dbReference>
<gene>
    <name evidence="5" type="ORF">TEMA_11650</name>
</gene>
<dbReference type="SUPFAM" id="SSF89028">
    <property type="entry name" value="Cobalamin adenosyltransferase-like"/>
    <property type="match status" value="1"/>
</dbReference>
<dbReference type="EMBL" id="CP101637">
    <property type="protein sequence ID" value="WMT80843.1"/>
    <property type="molecule type" value="Genomic_DNA"/>
</dbReference>
<keyword evidence="2" id="KW-0547">Nucleotide-binding</keyword>
<accession>A0ABY9PYQ0</accession>
<dbReference type="RefSeq" id="WP_228103038.1">
    <property type="nucleotide sequence ID" value="NZ_CP101637.1"/>
</dbReference>
<sequence length="250" mass="29503">MAVLTESEVRKKLSKNSDNIREFYVQKNQIITPSAKSYLSQENIEIKYVDNIENINKTKQDELVENKKYKYISVFGAKLNEKPEHMTSLHGNLLVFKDHKRIILRGKIDSLESKIIQSQILCQKHNMSKLIKDLEEILNFVRNIMRCEVLEEKLKDFTLLDLSEHEIREQSHYPKKYFGIDHEFVSYKMGEIVVSINDLRSATREVELSAYQAFKGEYGEVERQDIIKALNRLSSLFWIMIYKIRTGKYD</sequence>
<protein>
    <recommendedName>
        <fullName evidence="4">Cobalamin adenosyltransferase-like domain-containing protein</fullName>
    </recommendedName>
</protein>
<evidence type="ECO:0000313" key="6">
    <source>
        <dbReference type="Proteomes" id="UP001235030"/>
    </source>
</evidence>
<evidence type="ECO:0000256" key="3">
    <source>
        <dbReference type="ARBA" id="ARBA00022840"/>
    </source>
</evidence>
<evidence type="ECO:0000313" key="5">
    <source>
        <dbReference type="EMBL" id="WMT80843.1"/>
    </source>
</evidence>
<evidence type="ECO:0000259" key="4">
    <source>
        <dbReference type="Pfam" id="PF01923"/>
    </source>
</evidence>
<dbReference type="Gene3D" id="1.20.1200.10">
    <property type="entry name" value="Cobalamin adenosyltransferase-like"/>
    <property type="match status" value="1"/>
</dbReference>
<proteinExistence type="predicted"/>
<dbReference type="PIRSF" id="PIRSF012294">
    <property type="entry name" value="ATR_EutT"/>
    <property type="match status" value="1"/>
</dbReference>
<keyword evidence="1" id="KW-0808">Transferase</keyword>
<reference evidence="5 6" key="1">
    <citation type="submission" date="2022-07" db="EMBL/GenBank/DDBJ databases">
        <title>Genome sequence of Terrisporobacter mayombei DSM6539.</title>
        <authorList>
            <person name="Boeer T."/>
            <person name="Bengelsdorf F.R."/>
            <person name="Daniel R."/>
            <person name="Poehlein A."/>
        </authorList>
    </citation>
    <scope>NUCLEOTIDE SEQUENCE [LARGE SCALE GENOMIC DNA]</scope>
    <source>
        <strain evidence="5 6">DSM 6539</strain>
    </source>
</reference>
<organism evidence="5 6">
    <name type="scientific">Terrisporobacter mayombei</name>
    <dbReference type="NCBI Taxonomy" id="1541"/>
    <lineage>
        <taxon>Bacteria</taxon>
        <taxon>Bacillati</taxon>
        <taxon>Bacillota</taxon>
        <taxon>Clostridia</taxon>
        <taxon>Peptostreptococcales</taxon>
        <taxon>Peptostreptococcaceae</taxon>
        <taxon>Terrisporobacter</taxon>
    </lineage>
</organism>
<evidence type="ECO:0000256" key="1">
    <source>
        <dbReference type="ARBA" id="ARBA00022679"/>
    </source>
</evidence>
<dbReference type="Proteomes" id="UP001235030">
    <property type="component" value="Chromosome"/>
</dbReference>
<keyword evidence="6" id="KW-1185">Reference proteome</keyword>
<feature type="domain" description="Cobalamin adenosyltransferase-like" evidence="4">
    <location>
        <begin position="81"/>
        <end position="242"/>
    </location>
</feature>
<evidence type="ECO:0000256" key="2">
    <source>
        <dbReference type="ARBA" id="ARBA00022741"/>
    </source>
</evidence>
<dbReference type="InterPro" id="IPR009194">
    <property type="entry name" value="AdoTrfase_EutT"/>
</dbReference>
<dbReference type="Pfam" id="PF01923">
    <property type="entry name" value="Cob_adeno_trans"/>
    <property type="match status" value="1"/>
</dbReference>
<name>A0ABY9PYQ0_9FIRM</name>
<dbReference type="InterPro" id="IPR036451">
    <property type="entry name" value="CblAdoTrfase-like_sf"/>
</dbReference>
<keyword evidence="3" id="KW-0067">ATP-binding</keyword>